<accession>A0A4V3CWL8</accession>
<evidence type="ECO:0000313" key="3">
    <source>
        <dbReference type="EMBL" id="TDP86878.1"/>
    </source>
</evidence>
<organism evidence="3 4">
    <name type="scientific">Oharaeibacter diazotrophicus</name>
    <dbReference type="NCBI Taxonomy" id="1920512"/>
    <lineage>
        <taxon>Bacteria</taxon>
        <taxon>Pseudomonadati</taxon>
        <taxon>Pseudomonadota</taxon>
        <taxon>Alphaproteobacteria</taxon>
        <taxon>Hyphomicrobiales</taxon>
        <taxon>Pleomorphomonadaceae</taxon>
        <taxon>Oharaeibacter</taxon>
    </lineage>
</organism>
<dbReference type="EMBL" id="SNXY01000006">
    <property type="protein sequence ID" value="TDP86878.1"/>
    <property type="molecule type" value="Genomic_DNA"/>
</dbReference>
<proteinExistence type="predicted"/>
<dbReference type="Pfam" id="PF06776">
    <property type="entry name" value="IalB"/>
    <property type="match status" value="1"/>
</dbReference>
<feature type="chain" id="PRO_5020799688" evidence="2">
    <location>
        <begin position="30"/>
        <end position="228"/>
    </location>
</feature>
<dbReference type="Gene3D" id="2.60.40.1880">
    <property type="entry name" value="Invasion associated locus B (IalB) protein"/>
    <property type="match status" value="1"/>
</dbReference>
<dbReference type="InterPro" id="IPR010642">
    <property type="entry name" value="Invasion_prot_B"/>
</dbReference>
<gene>
    <name evidence="3" type="ORF">EDD54_0762</name>
</gene>
<reference evidence="3 4" key="1">
    <citation type="submission" date="2019-03" db="EMBL/GenBank/DDBJ databases">
        <title>Genomic Encyclopedia of Type Strains, Phase IV (KMG-IV): sequencing the most valuable type-strain genomes for metagenomic binning, comparative biology and taxonomic classification.</title>
        <authorList>
            <person name="Goeker M."/>
        </authorList>
    </citation>
    <scope>NUCLEOTIDE SEQUENCE [LARGE SCALE GENOMIC DNA]</scope>
    <source>
        <strain evidence="3 4">DSM 102969</strain>
    </source>
</reference>
<dbReference type="RefSeq" id="WP_126536432.1">
    <property type="nucleotide sequence ID" value="NZ_BSPM01000008.1"/>
</dbReference>
<evidence type="ECO:0000313" key="4">
    <source>
        <dbReference type="Proteomes" id="UP000294547"/>
    </source>
</evidence>
<name>A0A4V3CWL8_9HYPH</name>
<dbReference type="InterPro" id="IPR038696">
    <property type="entry name" value="IalB_sf"/>
</dbReference>
<dbReference type="OrthoDB" id="8017994at2"/>
<dbReference type="AlphaFoldDB" id="A0A4V3CWL8"/>
<keyword evidence="2" id="KW-0732">Signal</keyword>
<comment type="caution">
    <text evidence="3">The sequence shown here is derived from an EMBL/GenBank/DDBJ whole genome shotgun (WGS) entry which is preliminary data.</text>
</comment>
<feature type="signal peptide" evidence="2">
    <location>
        <begin position="1"/>
        <end position="29"/>
    </location>
</feature>
<keyword evidence="4" id="KW-1185">Reference proteome</keyword>
<evidence type="ECO:0000256" key="1">
    <source>
        <dbReference type="SAM" id="Coils"/>
    </source>
</evidence>
<feature type="coiled-coil region" evidence="1">
    <location>
        <begin position="189"/>
        <end position="220"/>
    </location>
</feature>
<keyword evidence="1" id="KW-0175">Coiled coil</keyword>
<sequence>MAQISSRRMLGGAVAATFGFAILATQAVAQNAATPAAPAADQAAGAAASGAPANDWIKLCGEDKTAKKQICFVQRELRTDGGQFLASAGVRSVDGEARRILLLQTPVGMLVQPGMRVQIDNGKQDAAKYTICFPNACFAELPVNDAYIASMKKGNDLVLTTLNQQAKAVTFKLSLKGFTAAFDGPAIDTAALQRQQEQLQSELQRKAKEAQQKLIDAQKAAEGQQPAQ</sequence>
<evidence type="ECO:0000256" key="2">
    <source>
        <dbReference type="SAM" id="SignalP"/>
    </source>
</evidence>
<dbReference type="Proteomes" id="UP000294547">
    <property type="component" value="Unassembled WGS sequence"/>
</dbReference>
<protein>
    <submittedName>
        <fullName evidence="3">Invasion protein IalB</fullName>
    </submittedName>
</protein>